<comment type="caution">
    <text evidence="2">The sequence shown here is derived from an EMBL/GenBank/DDBJ whole genome shotgun (WGS) entry which is preliminary data.</text>
</comment>
<dbReference type="PANTHER" id="PTHR23019">
    <property type="entry name" value="NUCLEAR PORE MEMBRANE GLYCOPROTEIN GP210-RELATED"/>
    <property type="match status" value="1"/>
</dbReference>
<dbReference type="RefSeq" id="WP_218326338.1">
    <property type="nucleotide sequence ID" value="NZ_JAHUZB010000004.1"/>
</dbReference>
<name>A0ABS6TE58_9ENTE</name>
<evidence type="ECO:0000313" key="3">
    <source>
        <dbReference type="Proteomes" id="UP000774130"/>
    </source>
</evidence>
<dbReference type="Proteomes" id="UP000774130">
    <property type="component" value="Unassembled WGS sequence"/>
</dbReference>
<protein>
    <submittedName>
        <fullName evidence="2">Ig-like domain-containing protein</fullName>
    </submittedName>
</protein>
<evidence type="ECO:0000313" key="2">
    <source>
        <dbReference type="EMBL" id="MBV7391217.1"/>
    </source>
</evidence>
<organism evidence="2 3">
    <name type="scientific">Enterococcus alishanensis</name>
    <dbReference type="NCBI Taxonomy" id="1303817"/>
    <lineage>
        <taxon>Bacteria</taxon>
        <taxon>Bacillati</taxon>
        <taxon>Bacillota</taxon>
        <taxon>Bacilli</taxon>
        <taxon>Lactobacillales</taxon>
        <taxon>Enterococcaceae</taxon>
        <taxon>Enterococcus</taxon>
    </lineage>
</organism>
<sequence>MNLKKIGLLVMTGLIIGSVSIPSIVAVAEITPETETEIVTPEEQQVVNQVLKEMDSEKIIDNLLDAGYLAETNTGELQVTQAYVAETQAELGNEFSVSAEGNMLKITPNTPASRIAVPAGGVTGIVFEGTLVKLYLSQSMCELLLGGSIGVLKGILKTIVSLIPGIGGIIGDTIEKIIDTIIDQILDALGLGSLENGVVLIFGLTSEFPYIVIDAKPQEEDATAPADVLVSGLNIHPGTKELFVDEQWQLLPEFKPSNPTNRNLKWYSNNVDIASVEIDTGLITTKKAGTAVITAITQDGTNIEATATITVKDRTVHPSDVLVSPSYRELTIEQEETFTAEVLPANAENQNISWSSSDESIATIDATGKVTGISEGVATITAITEDGGITGTAVVKIGPKIISVDSITVTPKTKDLAIGETFLLDAEISPSNASNQEYVWSSDTPEVASISAKGLVTAKKAGLALITATSKDGDKIGTCIINVAKDEEPTPEKSIAMFRLYNPNTGEHFFTASSDEKNVLVDFGWRYEQIGWYAPEAGDAVYRMYNPVSGDHHYTSNVVERDFLVFSNWVFEGIGWYSDVNQTVPLYRSYNPNALTGNHNYTTNTGEHRSLLSIGWKDEGIGWYGVNQTK</sequence>
<reference evidence="2 3" key="1">
    <citation type="submission" date="2021-06" db="EMBL/GenBank/DDBJ databases">
        <title>Enterococcus alishanensis sp. nov., a novel lactic acid bacterium isolated from fresh coffee beans.</title>
        <authorList>
            <person name="Chen Y.-S."/>
        </authorList>
    </citation>
    <scope>NUCLEOTIDE SEQUENCE [LARGE SCALE GENOMIC DNA]</scope>
    <source>
        <strain evidence="2 3">ALS3</strain>
    </source>
</reference>
<dbReference type="InterPro" id="IPR003343">
    <property type="entry name" value="Big_2"/>
</dbReference>
<feature type="domain" description="BIG2" evidence="1">
    <location>
        <begin position="229"/>
        <end position="307"/>
    </location>
</feature>
<keyword evidence="3" id="KW-1185">Reference proteome</keyword>
<feature type="domain" description="BIG2" evidence="1">
    <location>
        <begin position="317"/>
        <end position="393"/>
    </location>
</feature>
<proteinExistence type="predicted"/>
<dbReference type="Pfam" id="PF02368">
    <property type="entry name" value="Big_2"/>
    <property type="match status" value="3"/>
</dbReference>
<dbReference type="EMBL" id="JAHUZB010000004">
    <property type="protein sequence ID" value="MBV7391217.1"/>
    <property type="molecule type" value="Genomic_DNA"/>
</dbReference>
<dbReference type="SMART" id="SM00635">
    <property type="entry name" value="BID_2"/>
    <property type="match status" value="3"/>
</dbReference>
<feature type="domain" description="BIG2" evidence="1">
    <location>
        <begin position="403"/>
        <end position="480"/>
    </location>
</feature>
<accession>A0ABS6TE58</accession>
<dbReference type="InterPro" id="IPR043708">
    <property type="entry name" value="DUF5648"/>
</dbReference>
<evidence type="ECO:0000259" key="1">
    <source>
        <dbReference type="SMART" id="SM00635"/>
    </source>
</evidence>
<dbReference type="Pfam" id="PF18885">
    <property type="entry name" value="DUF5648"/>
    <property type="match status" value="1"/>
</dbReference>
<gene>
    <name evidence="2" type="ORF">KUA55_11045</name>
</gene>
<dbReference type="PANTHER" id="PTHR23019:SF0">
    <property type="entry name" value="NUCLEAR PORE MEMBRANE GLYCOPROTEIN 210"/>
    <property type="match status" value="1"/>
</dbReference>
<dbReference type="InterPro" id="IPR045197">
    <property type="entry name" value="NUP210-like"/>
</dbReference>